<feature type="region of interest" description="Disordered" evidence="1">
    <location>
        <begin position="1"/>
        <end position="94"/>
    </location>
</feature>
<evidence type="ECO:0000313" key="3">
    <source>
        <dbReference type="Proteomes" id="UP000827092"/>
    </source>
</evidence>
<evidence type="ECO:0000256" key="1">
    <source>
        <dbReference type="SAM" id="MobiDB-lite"/>
    </source>
</evidence>
<accession>A0AAV6TVH4</accession>
<protein>
    <submittedName>
        <fullName evidence="2">Uncharacterized protein</fullName>
    </submittedName>
</protein>
<reference evidence="2 3" key="1">
    <citation type="journal article" date="2022" name="Nat. Ecol. Evol.">
        <title>A masculinizing supergene underlies an exaggerated male reproductive morph in a spider.</title>
        <authorList>
            <person name="Hendrickx F."/>
            <person name="De Corte Z."/>
            <person name="Sonet G."/>
            <person name="Van Belleghem S.M."/>
            <person name="Kostlbacher S."/>
            <person name="Vangestel C."/>
        </authorList>
    </citation>
    <scope>NUCLEOTIDE SEQUENCE [LARGE SCALE GENOMIC DNA]</scope>
    <source>
        <strain evidence="2">W744_W776</strain>
    </source>
</reference>
<sequence>MSLSILDVTPKKKRNNSLKAEKSTSSKINPDKYGKADSETDSDFEKTPMIKKRDNTEKRPWTEEEKSTKRKKYDSDESDDSDEEKKPSNNHGKF</sequence>
<evidence type="ECO:0000313" key="2">
    <source>
        <dbReference type="EMBL" id="KAG8175960.1"/>
    </source>
</evidence>
<comment type="caution">
    <text evidence="2">The sequence shown here is derived from an EMBL/GenBank/DDBJ whole genome shotgun (WGS) entry which is preliminary data.</text>
</comment>
<proteinExistence type="predicted"/>
<feature type="compositionally biased region" description="Basic and acidic residues" evidence="1">
    <location>
        <begin position="19"/>
        <end position="67"/>
    </location>
</feature>
<dbReference type="Proteomes" id="UP000827092">
    <property type="component" value="Unassembled WGS sequence"/>
</dbReference>
<dbReference type="AlphaFoldDB" id="A0AAV6TVH4"/>
<keyword evidence="3" id="KW-1185">Reference proteome</keyword>
<gene>
    <name evidence="2" type="ORF">JTE90_026943</name>
</gene>
<organism evidence="2 3">
    <name type="scientific">Oedothorax gibbosus</name>
    <dbReference type="NCBI Taxonomy" id="931172"/>
    <lineage>
        <taxon>Eukaryota</taxon>
        <taxon>Metazoa</taxon>
        <taxon>Ecdysozoa</taxon>
        <taxon>Arthropoda</taxon>
        <taxon>Chelicerata</taxon>
        <taxon>Arachnida</taxon>
        <taxon>Araneae</taxon>
        <taxon>Araneomorphae</taxon>
        <taxon>Entelegynae</taxon>
        <taxon>Araneoidea</taxon>
        <taxon>Linyphiidae</taxon>
        <taxon>Erigoninae</taxon>
        <taxon>Oedothorax</taxon>
    </lineage>
</organism>
<dbReference type="EMBL" id="JAFNEN010000938">
    <property type="protein sequence ID" value="KAG8175960.1"/>
    <property type="molecule type" value="Genomic_DNA"/>
</dbReference>
<name>A0AAV6TVH4_9ARAC</name>